<dbReference type="Proteomes" id="UP001732700">
    <property type="component" value="Chromosome 3C"/>
</dbReference>
<reference evidence="1" key="2">
    <citation type="submission" date="2025-09" db="UniProtKB">
        <authorList>
            <consortium name="EnsemblPlants"/>
        </authorList>
    </citation>
    <scope>IDENTIFICATION</scope>
</reference>
<accession>A0ACD5VMA4</accession>
<keyword evidence="2" id="KW-1185">Reference proteome</keyword>
<evidence type="ECO:0000313" key="2">
    <source>
        <dbReference type="Proteomes" id="UP001732700"/>
    </source>
</evidence>
<sequence length="174" mass="18477">MTGSSAMIHVLLLSYPSQGHINPLLQFAKRLASHSGVRCTLATARSVLASSNPSAGSVHIAGFSDGGGLDDAAGDISAYLPRLESFGSDDVDDLLRSASTEGRPVRVVVYDPLLPWAWRVARRHGVPCAAFFTQACSVNLAYAHAWTGLATLPVVGYNLDICIGMFISVLHIVR</sequence>
<evidence type="ECO:0000313" key="1">
    <source>
        <dbReference type="EnsemblPlants" id="AVESA.00010b.r2.3CG0452400.1.CDS.1"/>
    </source>
</evidence>
<proteinExistence type="predicted"/>
<reference evidence="1" key="1">
    <citation type="submission" date="2021-05" db="EMBL/GenBank/DDBJ databases">
        <authorList>
            <person name="Scholz U."/>
            <person name="Mascher M."/>
            <person name="Fiebig A."/>
        </authorList>
    </citation>
    <scope>NUCLEOTIDE SEQUENCE [LARGE SCALE GENOMIC DNA]</scope>
</reference>
<name>A0ACD5VMA4_AVESA</name>
<protein>
    <submittedName>
        <fullName evidence="1">Uncharacterized protein</fullName>
    </submittedName>
</protein>
<dbReference type="EnsemblPlants" id="AVESA.00010b.r2.3CG0452400.1">
    <property type="protein sequence ID" value="AVESA.00010b.r2.3CG0452400.1.CDS.1"/>
    <property type="gene ID" value="AVESA.00010b.r2.3CG0452400"/>
</dbReference>
<organism evidence="1 2">
    <name type="scientific">Avena sativa</name>
    <name type="common">Oat</name>
    <dbReference type="NCBI Taxonomy" id="4498"/>
    <lineage>
        <taxon>Eukaryota</taxon>
        <taxon>Viridiplantae</taxon>
        <taxon>Streptophyta</taxon>
        <taxon>Embryophyta</taxon>
        <taxon>Tracheophyta</taxon>
        <taxon>Spermatophyta</taxon>
        <taxon>Magnoliopsida</taxon>
        <taxon>Liliopsida</taxon>
        <taxon>Poales</taxon>
        <taxon>Poaceae</taxon>
        <taxon>BOP clade</taxon>
        <taxon>Pooideae</taxon>
        <taxon>Poodae</taxon>
        <taxon>Poeae</taxon>
        <taxon>Poeae Chloroplast Group 1 (Aveneae type)</taxon>
        <taxon>Aveninae</taxon>
        <taxon>Avena</taxon>
    </lineage>
</organism>